<sequence>MASVSGMFRLSAAFSLALASSALAEDGFYNVNYDNISFSLTQIGGYGELVVSPNGFGSMAYGSCTLNFTRDETGAIKEMAPVVQGNSAKCPETMTFKLGSGDKGLAKITFESGGDLAGETFDLFPVLLPISDALRPKTPAGFDILGITIGHTRAEAEAILTAKGYSKIDAYTNVTSYEAGHTKASELWGKGEYVHDASRPTDEISLAYSPVFADGSSEEKVELLARNWNIPAADNLALSALKKSLEEKHGQTASGFEARYSDHAGSLEPNAFQYVCSDSVHLQSVSSGYSFYGESAEVQLETACGAKVDIMTLEDYSAPGRASMLRISLHKGDIAYEGFWKSWSQAEEKALQQRYELQAGMNNAAPDL</sequence>
<protein>
    <submittedName>
        <fullName evidence="2">Uncharacterized protein</fullName>
    </submittedName>
</protein>
<name>A0ABS8CHU0_9RHOB</name>
<keyword evidence="1" id="KW-0732">Signal</keyword>
<comment type="caution">
    <text evidence="2">The sequence shown here is derived from an EMBL/GenBank/DDBJ whole genome shotgun (WGS) entry which is preliminary data.</text>
</comment>
<dbReference type="EMBL" id="JACDXX010000002">
    <property type="protein sequence ID" value="MCB5408940.1"/>
    <property type="molecule type" value="Genomic_DNA"/>
</dbReference>
<evidence type="ECO:0000313" key="2">
    <source>
        <dbReference type="EMBL" id="MCB5408940.1"/>
    </source>
</evidence>
<feature type="signal peptide" evidence="1">
    <location>
        <begin position="1"/>
        <end position="24"/>
    </location>
</feature>
<feature type="chain" id="PRO_5046545123" evidence="1">
    <location>
        <begin position="25"/>
        <end position="368"/>
    </location>
</feature>
<evidence type="ECO:0000313" key="3">
    <source>
        <dbReference type="Proteomes" id="UP001198571"/>
    </source>
</evidence>
<organism evidence="2 3">
    <name type="scientific">Pseudogemmobacter faecipullorum</name>
    <dbReference type="NCBI Taxonomy" id="2755041"/>
    <lineage>
        <taxon>Bacteria</taxon>
        <taxon>Pseudomonadati</taxon>
        <taxon>Pseudomonadota</taxon>
        <taxon>Alphaproteobacteria</taxon>
        <taxon>Rhodobacterales</taxon>
        <taxon>Paracoccaceae</taxon>
        <taxon>Pseudogemmobacter</taxon>
    </lineage>
</organism>
<dbReference type="RefSeq" id="WP_226933837.1">
    <property type="nucleotide sequence ID" value="NZ_JACDXX010000002.1"/>
</dbReference>
<reference evidence="2 3" key="1">
    <citation type="submission" date="2020-07" db="EMBL/GenBank/DDBJ databases">
        <title>Pseudogemmobacter sp. nov., isolated from poultry manure in Taiwan.</title>
        <authorList>
            <person name="Lin S.-Y."/>
            <person name="Tang Y.-S."/>
            <person name="Young C.-C."/>
        </authorList>
    </citation>
    <scope>NUCLEOTIDE SEQUENCE [LARGE SCALE GENOMIC DNA]</scope>
    <source>
        <strain evidence="2 3">CC-YST710</strain>
    </source>
</reference>
<evidence type="ECO:0000256" key="1">
    <source>
        <dbReference type="SAM" id="SignalP"/>
    </source>
</evidence>
<accession>A0ABS8CHU0</accession>
<gene>
    <name evidence="2" type="ORF">H0485_02800</name>
</gene>
<keyword evidence="3" id="KW-1185">Reference proteome</keyword>
<proteinExistence type="predicted"/>
<dbReference type="Proteomes" id="UP001198571">
    <property type="component" value="Unassembled WGS sequence"/>
</dbReference>